<keyword evidence="2" id="KW-1133">Transmembrane helix</keyword>
<feature type="compositionally biased region" description="Pro residues" evidence="1">
    <location>
        <begin position="1"/>
        <end position="18"/>
    </location>
</feature>
<gene>
    <name evidence="4" type="ORF">MLIT_35860</name>
</gene>
<dbReference type="Pfam" id="PF13845">
    <property type="entry name" value="Septum_form"/>
    <property type="match status" value="1"/>
</dbReference>
<proteinExistence type="predicted"/>
<dbReference type="SUPFAM" id="SSF81995">
    <property type="entry name" value="beta-sandwich domain of Sec23/24"/>
    <property type="match status" value="1"/>
</dbReference>
<dbReference type="Proteomes" id="UP000466607">
    <property type="component" value="Chromosome"/>
</dbReference>
<evidence type="ECO:0000259" key="3">
    <source>
        <dbReference type="Pfam" id="PF13845"/>
    </source>
</evidence>
<keyword evidence="2" id="KW-0472">Membrane</keyword>
<evidence type="ECO:0000313" key="5">
    <source>
        <dbReference type="Proteomes" id="UP000466607"/>
    </source>
</evidence>
<organism evidence="4 5">
    <name type="scientific">Mycolicibacterium litorale</name>
    <dbReference type="NCBI Taxonomy" id="758802"/>
    <lineage>
        <taxon>Bacteria</taxon>
        <taxon>Bacillati</taxon>
        <taxon>Actinomycetota</taxon>
        <taxon>Actinomycetes</taxon>
        <taxon>Mycobacteriales</taxon>
        <taxon>Mycobacteriaceae</taxon>
        <taxon>Mycolicibacterium</taxon>
    </lineage>
</organism>
<reference evidence="4 5" key="1">
    <citation type="journal article" date="2019" name="Emerg. Microbes Infect.">
        <title>Comprehensive subspecies identification of 175 nontuberculous mycobacteria species based on 7547 genomic profiles.</title>
        <authorList>
            <person name="Matsumoto Y."/>
            <person name="Kinjo T."/>
            <person name="Motooka D."/>
            <person name="Nabeya D."/>
            <person name="Jung N."/>
            <person name="Uechi K."/>
            <person name="Horii T."/>
            <person name="Iida T."/>
            <person name="Fujita J."/>
            <person name="Nakamura S."/>
        </authorList>
    </citation>
    <scope>NUCLEOTIDE SEQUENCE [LARGE SCALE GENOMIC DNA]</scope>
    <source>
        <strain evidence="4 5">JCM 17423</strain>
    </source>
</reference>
<evidence type="ECO:0000256" key="1">
    <source>
        <dbReference type="SAM" id="MobiDB-lite"/>
    </source>
</evidence>
<keyword evidence="5" id="KW-1185">Reference proteome</keyword>
<protein>
    <recommendedName>
        <fullName evidence="3">Septum formation-related domain-containing protein</fullName>
    </recommendedName>
</protein>
<feature type="domain" description="Septum formation-related" evidence="3">
    <location>
        <begin position="100"/>
        <end position="190"/>
    </location>
</feature>
<dbReference type="EMBL" id="AP022586">
    <property type="protein sequence ID" value="BBY17994.1"/>
    <property type="molecule type" value="Genomic_DNA"/>
</dbReference>
<keyword evidence="2" id="KW-0812">Transmembrane</keyword>
<dbReference type="AlphaFoldDB" id="A0AAD1IM39"/>
<dbReference type="InterPro" id="IPR026004">
    <property type="entry name" value="Septum_form"/>
</dbReference>
<accession>A0AAD1IM39</accession>
<feature type="region of interest" description="Disordered" evidence="1">
    <location>
        <begin position="1"/>
        <end position="53"/>
    </location>
</feature>
<dbReference type="RefSeq" id="WP_134057619.1">
    <property type="nucleotide sequence ID" value="NZ_AP022586.1"/>
</dbReference>
<feature type="transmembrane region" description="Helical" evidence="2">
    <location>
        <begin position="62"/>
        <end position="87"/>
    </location>
</feature>
<feature type="compositionally biased region" description="Low complexity" evidence="1">
    <location>
        <begin position="19"/>
        <end position="35"/>
    </location>
</feature>
<name>A0AAD1IM39_9MYCO</name>
<sequence length="204" mass="21614">MTMPPGPPTPPPGQPPYGQPAYGQPPYGQQPYGQPYYPPPPPQPYAEMPPAGPPPKKRNKTWLILGIVALVAVVAVIAIVLVVFLVVRQGTVTATEVKLGDCLSEIPDGTRVLTVKTVSCDEPHAGEVFAVLMMPDGDFPGADAVTEYSNRCGPELASYSPAAVTDDSVQLYVLYPTEETWADGDRAVTCVATLDPPRTGSLKG</sequence>
<evidence type="ECO:0000256" key="2">
    <source>
        <dbReference type="SAM" id="Phobius"/>
    </source>
</evidence>
<evidence type="ECO:0000313" key="4">
    <source>
        <dbReference type="EMBL" id="BBY17994.1"/>
    </source>
</evidence>